<organism evidence="3 4">
    <name type="scientific">Thermocatellispora tengchongensis</name>
    <dbReference type="NCBI Taxonomy" id="1073253"/>
    <lineage>
        <taxon>Bacteria</taxon>
        <taxon>Bacillati</taxon>
        <taxon>Actinomycetota</taxon>
        <taxon>Actinomycetes</taxon>
        <taxon>Streptosporangiales</taxon>
        <taxon>Streptosporangiaceae</taxon>
        <taxon>Thermocatellispora</taxon>
    </lineage>
</organism>
<feature type="domain" description="Histidine kinase/HSP90-like ATPase" evidence="2">
    <location>
        <begin position="3"/>
        <end position="138"/>
    </location>
</feature>
<evidence type="ECO:0000256" key="1">
    <source>
        <dbReference type="ARBA" id="ARBA00022527"/>
    </source>
</evidence>
<accession>A0A840PKV8</accession>
<evidence type="ECO:0000259" key="2">
    <source>
        <dbReference type="Pfam" id="PF13581"/>
    </source>
</evidence>
<dbReference type="InterPro" id="IPR050267">
    <property type="entry name" value="Anti-sigma-factor_SerPK"/>
</dbReference>
<comment type="caution">
    <text evidence="3">The sequence shown here is derived from an EMBL/GenBank/DDBJ whole genome shotgun (WGS) entry which is preliminary data.</text>
</comment>
<keyword evidence="1" id="KW-0808">Transferase</keyword>
<keyword evidence="1" id="KW-0418">Kinase</keyword>
<name>A0A840PKV8_9ACTN</name>
<keyword evidence="1" id="KW-0723">Serine/threonine-protein kinase</keyword>
<dbReference type="Proteomes" id="UP000578449">
    <property type="component" value="Unassembled WGS sequence"/>
</dbReference>
<dbReference type="Pfam" id="PF13581">
    <property type="entry name" value="HATPase_c_2"/>
    <property type="match status" value="1"/>
</dbReference>
<dbReference type="RefSeq" id="WP_185056392.1">
    <property type="nucleotide sequence ID" value="NZ_BAABIX010000032.1"/>
</dbReference>
<dbReference type="InterPro" id="IPR036890">
    <property type="entry name" value="HATPase_C_sf"/>
</dbReference>
<dbReference type="AlphaFoldDB" id="A0A840PKV8"/>
<dbReference type="Gene3D" id="3.30.565.10">
    <property type="entry name" value="Histidine kinase-like ATPase, C-terminal domain"/>
    <property type="match status" value="1"/>
</dbReference>
<protein>
    <recommendedName>
        <fullName evidence="2">Histidine kinase/HSP90-like ATPase domain-containing protein</fullName>
    </recommendedName>
</protein>
<dbReference type="EMBL" id="JACHGN010000030">
    <property type="protein sequence ID" value="MBB5139579.1"/>
    <property type="molecule type" value="Genomic_DNA"/>
</dbReference>
<reference evidence="3 4" key="1">
    <citation type="submission" date="2020-08" db="EMBL/GenBank/DDBJ databases">
        <title>Genomic Encyclopedia of Type Strains, Phase IV (KMG-IV): sequencing the most valuable type-strain genomes for metagenomic binning, comparative biology and taxonomic classification.</title>
        <authorList>
            <person name="Goeker M."/>
        </authorList>
    </citation>
    <scope>NUCLEOTIDE SEQUENCE [LARGE SCALE GENOMIC DNA]</scope>
    <source>
        <strain evidence="3 4">DSM 45615</strain>
    </source>
</reference>
<dbReference type="PANTHER" id="PTHR35526:SF3">
    <property type="entry name" value="ANTI-SIGMA-F FACTOR RSBW"/>
    <property type="match status" value="1"/>
</dbReference>
<sequence>MLPVDPVSVSSARQYASKVLARLGWERMTDVAQLVISELVTNGLRAALLLDGRAEGDDQPEKPIAEQYADCDRYLCVGLYLAPHGVVVEVWDPSPEPPKLREPGPDDISGRGLHLVNEIAACWGCRWIKPEGKVVWARLPDESVFPPPDGPGSARRER</sequence>
<dbReference type="CDD" id="cd16936">
    <property type="entry name" value="HATPase_RsbW-like"/>
    <property type="match status" value="1"/>
</dbReference>
<dbReference type="InterPro" id="IPR003594">
    <property type="entry name" value="HATPase_dom"/>
</dbReference>
<dbReference type="PANTHER" id="PTHR35526">
    <property type="entry name" value="ANTI-SIGMA-F FACTOR RSBW-RELATED"/>
    <property type="match status" value="1"/>
</dbReference>
<keyword evidence="4" id="KW-1185">Reference proteome</keyword>
<proteinExistence type="predicted"/>
<dbReference type="GO" id="GO:0004674">
    <property type="term" value="F:protein serine/threonine kinase activity"/>
    <property type="evidence" value="ECO:0007669"/>
    <property type="project" value="UniProtKB-KW"/>
</dbReference>
<gene>
    <name evidence="3" type="ORF">HNP84_009342</name>
</gene>
<evidence type="ECO:0000313" key="4">
    <source>
        <dbReference type="Proteomes" id="UP000578449"/>
    </source>
</evidence>
<evidence type="ECO:0000313" key="3">
    <source>
        <dbReference type="EMBL" id="MBB5139579.1"/>
    </source>
</evidence>